<evidence type="ECO:0000313" key="3">
    <source>
        <dbReference type="Proteomes" id="UP000198555"/>
    </source>
</evidence>
<keyword evidence="1" id="KW-1133">Transmembrane helix</keyword>
<evidence type="ECO:0008006" key="4">
    <source>
        <dbReference type="Google" id="ProtNLM"/>
    </source>
</evidence>
<dbReference type="STRING" id="420404.SAMN05421793_12621"/>
<protein>
    <recommendedName>
        <fullName evidence="4">DUF2490 domain-containing protein</fullName>
    </recommendedName>
</protein>
<keyword evidence="3" id="KW-1185">Reference proteome</keyword>
<accession>A0A1H6KUI3</accession>
<evidence type="ECO:0000313" key="2">
    <source>
        <dbReference type="EMBL" id="SEH75591.1"/>
    </source>
</evidence>
<gene>
    <name evidence="2" type="ORF">SAMN05421793_12621</name>
</gene>
<proteinExistence type="predicted"/>
<sequence length="259" mass="30186">MWAKIKGHAQIIIFIGSAFDYICSVKKLGFLFVFVGSFVWAQDHLSGFNMMSLTYKISPKLMLYGEGQIRARKDYTLIDYYETKGGIGYSYIKDHQVFVGAGRYGTYEDRKISQEEFRIWLQYTFSHKMGTLKLDHRGRAEKRFFYASQTGTNTEAMRYRYRLSGTLPLNNSKVQEGTFFVNAFEELFFGAGEPNFKRNRSFAGFGYQFNNSLSATTGYMFQREFSTKKNENYHFLYFALNFTIDPSDDEKDFSIPMVD</sequence>
<dbReference type="EMBL" id="FNWX01000026">
    <property type="protein sequence ID" value="SEH75591.1"/>
    <property type="molecule type" value="Genomic_DNA"/>
</dbReference>
<evidence type="ECO:0000256" key="1">
    <source>
        <dbReference type="SAM" id="Phobius"/>
    </source>
</evidence>
<name>A0A1H6KUI3_9FLAO</name>
<feature type="transmembrane region" description="Helical" evidence="1">
    <location>
        <begin position="12"/>
        <end position="41"/>
    </location>
</feature>
<dbReference type="Pfam" id="PF10677">
    <property type="entry name" value="DUF2490"/>
    <property type="match status" value="1"/>
</dbReference>
<keyword evidence="1" id="KW-0812">Transmembrane</keyword>
<keyword evidence="1" id="KW-0472">Membrane</keyword>
<organism evidence="2 3">
    <name type="scientific">Epilithonimonas hominis</name>
    <dbReference type="NCBI Taxonomy" id="420404"/>
    <lineage>
        <taxon>Bacteria</taxon>
        <taxon>Pseudomonadati</taxon>
        <taxon>Bacteroidota</taxon>
        <taxon>Flavobacteriia</taxon>
        <taxon>Flavobacteriales</taxon>
        <taxon>Weeksellaceae</taxon>
        <taxon>Chryseobacterium group</taxon>
        <taxon>Epilithonimonas</taxon>
    </lineage>
</organism>
<dbReference type="Proteomes" id="UP000198555">
    <property type="component" value="Unassembled WGS sequence"/>
</dbReference>
<dbReference type="InterPro" id="IPR019619">
    <property type="entry name" value="DUF2490"/>
</dbReference>
<dbReference type="RefSeq" id="WP_312751721.1">
    <property type="nucleotide sequence ID" value="NZ_DAMBVG010000016.1"/>
</dbReference>
<reference evidence="3" key="1">
    <citation type="submission" date="2016-10" db="EMBL/GenBank/DDBJ databases">
        <authorList>
            <person name="Varghese N."/>
            <person name="Submissions S."/>
        </authorList>
    </citation>
    <scope>NUCLEOTIDE SEQUENCE [LARGE SCALE GENOMIC DNA]</scope>
    <source>
        <strain evidence="3">DSM 19326</strain>
    </source>
</reference>
<dbReference type="AlphaFoldDB" id="A0A1H6KUI3"/>